<proteinExistence type="predicted"/>
<accession>A0A8B6BU08</accession>
<dbReference type="EMBL" id="UYJE01000648">
    <property type="protein sequence ID" value="VDH94889.1"/>
    <property type="molecule type" value="Genomic_DNA"/>
</dbReference>
<sequence>MISFITAIVCLLHTLVLITAFNRARVGLKRRIRRSPPNTEDSSSFFLGPRASLDDVWFYAHGDLEVWIQQQIPLLLQTTSQHTGLNATFTNDDKPPRRMPQ</sequence>
<gene>
    <name evidence="1" type="ORF">MGAL_10B053304</name>
</gene>
<dbReference type="AlphaFoldDB" id="A0A8B6BU08"/>
<reference evidence="1" key="1">
    <citation type="submission" date="2018-11" db="EMBL/GenBank/DDBJ databases">
        <authorList>
            <person name="Alioto T."/>
            <person name="Alioto T."/>
        </authorList>
    </citation>
    <scope>NUCLEOTIDE SEQUENCE</scope>
</reference>
<keyword evidence="2" id="KW-1185">Reference proteome</keyword>
<organism evidence="1 2">
    <name type="scientific">Mytilus galloprovincialis</name>
    <name type="common">Mediterranean mussel</name>
    <dbReference type="NCBI Taxonomy" id="29158"/>
    <lineage>
        <taxon>Eukaryota</taxon>
        <taxon>Metazoa</taxon>
        <taxon>Spiralia</taxon>
        <taxon>Lophotrochozoa</taxon>
        <taxon>Mollusca</taxon>
        <taxon>Bivalvia</taxon>
        <taxon>Autobranchia</taxon>
        <taxon>Pteriomorphia</taxon>
        <taxon>Mytilida</taxon>
        <taxon>Mytiloidea</taxon>
        <taxon>Mytilidae</taxon>
        <taxon>Mytilinae</taxon>
        <taxon>Mytilus</taxon>
    </lineage>
</organism>
<dbReference type="Proteomes" id="UP000596742">
    <property type="component" value="Unassembled WGS sequence"/>
</dbReference>
<name>A0A8B6BU08_MYTGA</name>
<evidence type="ECO:0000313" key="1">
    <source>
        <dbReference type="EMBL" id="VDH94889.1"/>
    </source>
</evidence>
<comment type="caution">
    <text evidence="1">The sequence shown here is derived from an EMBL/GenBank/DDBJ whole genome shotgun (WGS) entry which is preliminary data.</text>
</comment>
<evidence type="ECO:0000313" key="2">
    <source>
        <dbReference type="Proteomes" id="UP000596742"/>
    </source>
</evidence>
<protein>
    <submittedName>
        <fullName evidence="1">Uncharacterized protein</fullName>
    </submittedName>
</protein>